<accession>A0ABW0GBE3</accession>
<proteinExistence type="predicted"/>
<reference evidence="2" key="1">
    <citation type="journal article" date="2019" name="Int. J. Syst. Evol. Microbiol.">
        <title>The Global Catalogue of Microorganisms (GCM) 10K type strain sequencing project: providing services to taxonomists for standard genome sequencing and annotation.</title>
        <authorList>
            <consortium name="The Broad Institute Genomics Platform"/>
            <consortium name="The Broad Institute Genome Sequencing Center for Infectious Disease"/>
            <person name="Wu L."/>
            <person name="Ma J."/>
        </authorList>
    </citation>
    <scope>NUCLEOTIDE SEQUENCE [LARGE SCALE GENOMIC DNA]</scope>
    <source>
        <strain evidence="2">CCUG 58760</strain>
    </source>
</reference>
<gene>
    <name evidence="1" type="ORF">ACFPMG_24385</name>
</gene>
<protein>
    <submittedName>
        <fullName evidence="1">Uncharacterized protein</fullName>
    </submittedName>
</protein>
<dbReference type="EMBL" id="JBHSLC010000081">
    <property type="protein sequence ID" value="MFC5358129.1"/>
    <property type="molecule type" value="Genomic_DNA"/>
</dbReference>
<organism evidence="1 2">
    <name type="scientific">Azospirillum himalayense</name>
    <dbReference type="NCBI Taxonomy" id="654847"/>
    <lineage>
        <taxon>Bacteria</taxon>
        <taxon>Pseudomonadati</taxon>
        <taxon>Pseudomonadota</taxon>
        <taxon>Alphaproteobacteria</taxon>
        <taxon>Rhodospirillales</taxon>
        <taxon>Azospirillaceae</taxon>
        <taxon>Azospirillum</taxon>
    </lineage>
</organism>
<dbReference type="RefSeq" id="WP_376997823.1">
    <property type="nucleotide sequence ID" value="NZ_JBHSLC010000081.1"/>
</dbReference>
<evidence type="ECO:0000313" key="1">
    <source>
        <dbReference type="EMBL" id="MFC5358129.1"/>
    </source>
</evidence>
<name>A0ABW0GBE3_9PROT</name>
<sequence>MDLTDLRRALHHGEDRSTVTHWVYERRPIDPVVDALVACLERLPPEQRAEVLAPEPDVGRDRIGIARLLRAYALLPDDLKSEVRAEVVSRLSGSAVK</sequence>
<dbReference type="Proteomes" id="UP001596166">
    <property type="component" value="Unassembled WGS sequence"/>
</dbReference>
<comment type="caution">
    <text evidence="1">The sequence shown here is derived from an EMBL/GenBank/DDBJ whole genome shotgun (WGS) entry which is preliminary data.</text>
</comment>
<evidence type="ECO:0000313" key="2">
    <source>
        <dbReference type="Proteomes" id="UP001596166"/>
    </source>
</evidence>
<keyword evidence="2" id="KW-1185">Reference proteome</keyword>